<dbReference type="EMBL" id="LAXI01000009">
    <property type="protein sequence ID" value="KRS17100.1"/>
    <property type="molecule type" value="Genomic_DNA"/>
</dbReference>
<dbReference type="STRING" id="540747.SAMN04488031_10867"/>
<dbReference type="PATRIC" id="fig|540747.5.peg.6033"/>
<evidence type="ECO:0008006" key="5">
    <source>
        <dbReference type="Google" id="ProtNLM"/>
    </source>
</evidence>
<dbReference type="EMBL" id="CP031598">
    <property type="protein sequence ID" value="QEW27711.1"/>
    <property type="molecule type" value="Genomic_DNA"/>
</dbReference>
<accession>A0A0T5P7N9</accession>
<name>A0A0T5P7N9_9RHOB</name>
<gene>
    <name evidence="2" type="ORF">RIdsm_03529</name>
    <name evidence="1" type="ORF">XM52_14750</name>
</gene>
<organism evidence="1 3">
    <name type="scientific">Roseovarius indicus</name>
    <dbReference type="NCBI Taxonomy" id="540747"/>
    <lineage>
        <taxon>Bacteria</taxon>
        <taxon>Pseudomonadati</taxon>
        <taxon>Pseudomonadota</taxon>
        <taxon>Alphaproteobacteria</taxon>
        <taxon>Rhodobacterales</taxon>
        <taxon>Roseobacteraceae</taxon>
        <taxon>Roseovarius</taxon>
    </lineage>
</organism>
<reference evidence="1 3" key="1">
    <citation type="submission" date="2015-04" db="EMBL/GenBank/DDBJ databases">
        <title>The draft genome sequence of Roseovarius indicus B108T.</title>
        <authorList>
            <person name="Li G."/>
            <person name="Lai Q."/>
            <person name="Shao Z."/>
            <person name="Yan P."/>
        </authorList>
    </citation>
    <scope>NUCLEOTIDE SEQUENCE [LARGE SCALE GENOMIC DNA]</scope>
    <source>
        <strain evidence="1 3">B108</strain>
    </source>
</reference>
<dbReference type="Proteomes" id="UP000325785">
    <property type="component" value="Chromosome"/>
</dbReference>
<evidence type="ECO:0000313" key="2">
    <source>
        <dbReference type="EMBL" id="QEW27711.1"/>
    </source>
</evidence>
<dbReference type="OrthoDB" id="7863719at2"/>
<evidence type="ECO:0000313" key="1">
    <source>
        <dbReference type="EMBL" id="KRS17100.1"/>
    </source>
</evidence>
<keyword evidence="3" id="KW-1185">Reference proteome</keyword>
<evidence type="ECO:0000313" key="3">
    <source>
        <dbReference type="Proteomes" id="UP000051401"/>
    </source>
</evidence>
<proteinExistence type="predicted"/>
<evidence type="ECO:0000313" key="4">
    <source>
        <dbReference type="Proteomes" id="UP000325785"/>
    </source>
</evidence>
<reference evidence="2 4" key="2">
    <citation type="submission" date="2018-08" db="EMBL/GenBank/DDBJ databases">
        <title>Genetic Globetrotter - A new plasmid hitch-hiking vast phylogenetic and geographic distances.</title>
        <authorList>
            <person name="Vollmers J."/>
            <person name="Petersen J."/>
        </authorList>
    </citation>
    <scope>NUCLEOTIDE SEQUENCE [LARGE SCALE GENOMIC DNA]</scope>
    <source>
        <strain evidence="2 4">DSM 26383</strain>
    </source>
</reference>
<sequence length="123" mass="12552">MMDEPENTDPLKAFFDAGRAARPEPGDALMARIMADADRVQAERAEAPAPGPRRGLFAGLAQALGGWPAMAGLATATVAGLWIGVSPPSGLAGVAQDVMAGANEAYLIDLDPDATFVIADGGF</sequence>
<dbReference type="KEGG" id="rid:RIdsm_03529"/>
<dbReference type="AlphaFoldDB" id="A0A0T5P7N9"/>
<dbReference type="RefSeq" id="WP_074940425.1">
    <property type="nucleotide sequence ID" value="NZ_CP031598.1"/>
</dbReference>
<dbReference type="Proteomes" id="UP000051401">
    <property type="component" value="Unassembled WGS sequence"/>
</dbReference>
<protein>
    <recommendedName>
        <fullName evidence="5">Dihydroorotate dehydrogenase</fullName>
    </recommendedName>
</protein>